<keyword evidence="1" id="KW-0175">Coiled coil</keyword>
<reference evidence="3 4" key="1">
    <citation type="submission" date="2014-06" db="EMBL/GenBank/DDBJ databases">
        <authorList>
            <person name="Swart Estienne"/>
        </authorList>
    </citation>
    <scope>NUCLEOTIDE SEQUENCE [LARGE SCALE GENOMIC DNA]</scope>
    <source>
        <strain evidence="3 4">130c</strain>
    </source>
</reference>
<name>A0A077ZRS3_STYLE</name>
<protein>
    <submittedName>
        <fullName evidence="3">Uncharacterized protein</fullName>
    </submittedName>
</protein>
<evidence type="ECO:0000313" key="3">
    <source>
        <dbReference type="EMBL" id="CDW72577.1"/>
    </source>
</evidence>
<evidence type="ECO:0000256" key="1">
    <source>
        <dbReference type="SAM" id="Coils"/>
    </source>
</evidence>
<sequence length="538" mass="63392">MLLTIINRIQLWDLVKQRQQQLKEHPNTQVQNYQAGKLQQNQSGGGQANSNLNSQQINQNSNELNNDLDYQLSNPKRAFTNETNFTEQIMSLKHMKAQHKNLMFNVQSSQGQKIQSPLLPVGIKMYQSSLVQKNKNQDKQSAKNLQISLIEKSYEDSVSGSGVVSRFDDMPQQSSDGSPGRQKDKSNEREFYKCSKFRQSQEFENTVKILQKKSKSYKNMPTALQQVEDFFKNDLVPITSVFCQNKYYANNFVLTNADQKELKDQGLNPRVHLKSLVQEQLEKLASIKELEQQKIEDEREKQMQEKRLFQMKSSLINGLMRRISNIKQEEQEKLTHIEIDETDQDLLKLIEDNSLSSRFDMKQHPFYKMYDRNLNLKLKEDLKVKQQKPLDLLQRVSQKSEEFLSKIQVKQLNPKYYEHKKQLDLQNISPQNNQVYRSLMFSHKKTSSNNYIEVQPNQIVTYIRESRNRRYFNSMTRSQTRNRIISVDKQNENKPVKSPQPYEKQDMQRADKIILECLDSVFNEQRIRKLRGYSPKLQ</sequence>
<organism evidence="3 4">
    <name type="scientific">Stylonychia lemnae</name>
    <name type="common">Ciliate</name>
    <dbReference type="NCBI Taxonomy" id="5949"/>
    <lineage>
        <taxon>Eukaryota</taxon>
        <taxon>Sar</taxon>
        <taxon>Alveolata</taxon>
        <taxon>Ciliophora</taxon>
        <taxon>Intramacronucleata</taxon>
        <taxon>Spirotrichea</taxon>
        <taxon>Stichotrichia</taxon>
        <taxon>Sporadotrichida</taxon>
        <taxon>Oxytrichidae</taxon>
        <taxon>Stylonychinae</taxon>
        <taxon>Stylonychia</taxon>
    </lineage>
</organism>
<evidence type="ECO:0000256" key="2">
    <source>
        <dbReference type="SAM" id="MobiDB-lite"/>
    </source>
</evidence>
<feature type="coiled-coil region" evidence="1">
    <location>
        <begin position="273"/>
        <end position="307"/>
    </location>
</feature>
<keyword evidence="4" id="KW-1185">Reference proteome</keyword>
<dbReference type="AlphaFoldDB" id="A0A077ZRS3"/>
<dbReference type="EMBL" id="CCKQ01001461">
    <property type="protein sequence ID" value="CDW72577.1"/>
    <property type="molecule type" value="Genomic_DNA"/>
</dbReference>
<dbReference type="InParanoid" id="A0A077ZRS3"/>
<gene>
    <name evidence="3" type="primary">Contig11317.g12093</name>
    <name evidence="3" type="ORF">STYLEM_1539</name>
</gene>
<feature type="region of interest" description="Disordered" evidence="2">
    <location>
        <begin position="161"/>
        <end position="189"/>
    </location>
</feature>
<proteinExistence type="predicted"/>
<accession>A0A077ZRS3</accession>
<dbReference type="Proteomes" id="UP000039865">
    <property type="component" value="Unassembled WGS sequence"/>
</dbReference>
<evidence type="ECO:0000313" key="4">
    <source>
        <dbReference type="Proteomes" id="UP000039865"/>
    </source>
</evidence>